<organism evidence="3 4">
    <name type="scientific">Bos mutus grunniens</name>
    <name type="common">Wild yak</name>
    <name type="synonym">Bos grunniens</name>
    <dbReference type="NCBI Taxonomy" id="30521"/>
    <lineage>
        <taxon>Eukaryota</taxon>
        <taxon>Metazoa</taxon>
        <taxon>Chordata</taxon>
        <taxon>Craniata</taxon>
        <taxon>Vertebrata</taxon>
        <taxon>Euteleostomi</taxon>
        <taxon>Mammalia</taxon>
        <taxon>Eutheria</taxon>
        <taxon>Laurasiatheria</taxon>
        <taxon>Artiodactyla</taxon>
        <taxon>Ruminantia</taxon>
        <taxon>Pecora</taxon>
        <taxon>Bovidae</taxon>
        <taxon>Bovinae</taxon>
        <taxon>Bos</taxon>
    </lineage>
</organism>
<evidence type="ECO:0000256" key="1">
    <source>
        <dbReference type="ARBA" id="ARBA00010879"/>
    </source>
</evidence>
<reference evidence="3" key="3">
    <citation type="submission" date="2025-09" db="UniProtKB">
        <authorList>
            <consortium name="Ensembl"/>
        </authorList>
    </citation>
    <scope>IDENTIFICATION</scope>
</reference>
<accession>A0A8B9XBS0</accession>
<protein>
    <recommendedName>
        <fullName evidence="2">Reverse transcriptase domain-containing protein</fullName>
    </recommendedName>
</protein>
<dbReference type="AlphaFoldDB" id="A0A8B9XBS0"/>
<proteinExistence type="inferred from homology"/>
<dbReference type="GeneTree" id="ENSGT01140000282489"/>
<dbReference type="CDD" id="cd01650">
    <property type="entry name" value="RT_nLTR_like"/>
    <property type="match status" value="1"/>
</dbReference>
<keyword evidence="4" id="KW-1185">Reference proteome</keyword>
<dbReference type="Gene3D" id="3.30.70.270">
    <property type="match status" value="1"/>
</dbReference>
<dbReference type="PROSITE" id="PS50878">
    <property type="entry name" value="RT_POL"/>
    <property type="match status" value="1"/>
</dbReference>
<feature type="domain" description="Reverse transcriptase" evidence="2">
    <location>
        <begin position="3"/>
        <end position="258"/>
    </location>
</feature>
<name>A0A8B9XBS0_BOSMU</name>
<comment type="similarity">
    <text evidence="1">Belongs to the beta type-B retroviral polymerase family. HERV class-II K(HML-2) pol subfamily.</text>
</comment>
<dbReference type="Ensembl" id="ENSBGRT00000021285.1">
    <property type="protein sequence ID" value="ENSBGRP00000018369.1"/>
    <property type="gene ID" value="ENSBGRG00000011710.1"/>
</dbReference>
<dbReference type="SUPFAM" id="SSF56672">
    <property type="entry name" value="DNA/RNA polymerases"/>
    <property type="match status" value="1"/>
</dbReference>
<dbReference type="PANTHER" id="PTHR47027:SF8">
    <property type="entry name" value="RIBONUCLEASE H"/>
    <property type="match status" value="1"/>
</dbReference>
<dbReference type="Proteomes" id="UP000694520">
    <property type="component" value="Chromosome 11"/>
</dbReference>
<dbReference type="InterPro" id="IPR000477">
    <property type="entry name" value="RT_dom"/>
</dbReference>
<dbReference type="InterPro" id="IPR043128">
    <property type="entry name" value="Rev_trsase/Diguanyl_cyclase"/>
</dbReference>
<reference evidence="3" key="1">
    <citation type="submission" date="2019-05" db="EMBL/GenBank/DDBJ databases">
        <authorList>
            <person name="Zhang S."/>
            <person name="Liu J."/>
        </authorList>
    </citation>
    <scope>NUCLEOTIDE SEQUENCE [LARGE SCALE GENOMIC DNA]</scope>
</reference>
<dbReference type="Pfam" id="PF00078">
    <property type="entry name" value="RVT_1"/>
    <property type="match status" value="1"/>
</dbReference>
<dbReference type="InterPro" id="IPR043502">
    <property type="entry name" value="DNA/RNA_pol_sf"/>
</dbReference>
<sequence length="345" mass="39150">MPANLENSAVATGLEKVNFHSNPKEKQCQECSNYHTIAFISQASKVMLKTLQARLQQYVNRELPDVQTVFRKGRGTRDQIANICWTIKKAREFHKSIYFCFIDYAKAFDCVDHKKRWKILKEMGIPDHLTCLLRNLYAGQQATVRTGHGTTDWFQIGKGVHQGCILSPCLFNFYAEYIMRNAGLEEAQAGIKIAGRNINNLRYADDTTLTVESEEELKSLLMKVKEESEKVGLKLNIQKTKIMASGPITSWEIDGETVSDFIFGAPKSLQMVIAAMKLKDAYSLKESYDQPRWHIKSRDVTLTTKVRVVKAMVFPVVVYGCESWTVKKAECRRIDALNCGVGEDS</sequence>
<dbReference type="PANTHER" id="PTHR47027">
    <property type="entry name" value="REVERSE TRANSCRIPTASE DOMAIN-CONTAINING PROTEIN"/>
    <property type="match status" value="1"/>
</dbReference>
<evidence type="ECO:0000259" key="2">
    <source>
        <dbReference type="PROSITE" id="PS50878"/>
    </source>
</evidence>
<evidence type="ECO:0000313" key="4">
    <source>
        <dbReference type="Proteomes" id="UP000694520"/>
    </source>
</evidence>
<evidence type="ECO:0000313" key="3">
    <source>
        <dbReference type="Ensembl" id="ENSBGRP00000018369.1"/>
    </source>
</evidence>
<reference evidence="3" key="2">
    <citation type="submission" date="2025-08" db="UniProtKB">
        <authorList>
            <consortium name="Ensembl"/>
        </authorList>
    </citation>
    <scope>IDENTIFICATION</scope>
</reference>